<keyword evidence="1" id="KW-0812">Transmembrane</keyword>
<dbReference type="AlphaFoldDB" id="F8WY38"/>
<sequence length="113" mass="13744">MKERLREVRYWIEDKLKDLCGELTPDKRIVIILIMLLILTIGNLYFTFSTIYNWGKDSEKKEQMEIEHIRQLELEQERKDVYDFMDFPTDIDLLDLEKQRMKQDSIDNISINK</sequence>
<organism evidence="2 3">
    <name type="scientific">Dysgonomonas mossii DSM 22836</name>
    <dbReference type="NCBI Taxonomy" id="742767"/>
    <lineage>
        <taxon>Bacteria</taxon>
        <taxon>Pseudomonadati</taxon>
        <taxon>Bacteroidota</taxon>
        <taxon>Bacteroidia</taxon>
        <taxon>Bacteroidales</taxon>
        <taxon>Dysgonomonadaceae</taxon>
        <taxon>Dysgonomonas</taxon>
    </lineage>
</organism>
<dbReference type="GeneID" id="78081408"/>
<dbReference type="STRING" id="742767.HMPREF9456_00729"/>
<evidence type="ECO:0000313" key="3">
    <source>
        <dbReference type="Proteomes" id="UP000006420"/>
    </source>
</evidence>
<dbReference type="Proteomes" id="UP000006420">
    <property type="component" value="Unassembled WGS sequence"/>
</dbReference>
<dbReference type="HOGENOM" id="CLU_173883_0_0_10"/>
<keyword evidence="1" id="KW-1133">Transmembrane helix</keyword>
<evidence type="ECO:0000313" key="2">
    <source>
        <dbReference type="EMBL" id="EGK04402.1"/>
    </source>
</evidence>
<reference evidence="2 3" key="1">
    <citation type="submission" date="2011-04" db="EMBL/GenBank/DDBJ databases">
        <title>The Genome Sequence of Dysgonomonas mossii DSM 22836.</title>
        <authorList>
            <consortium name="The Broad Institute Genome Sequencing Platform"/>
            <person name="Earl A."/>
            <person name="Ward D."/>
            <person name="Feldgarden M."/>
            <person name="Gevers D."/>
            <person name="Pudlo N."/>
            <person name="Martens E."/>
            <person name="Allen-Vercoe E."/>
            <person name="Young S.K."/>
            <person name="Zeng Q."/>
            <person name="Gargeya S."/>
            <person name="Fitzgerald M."/>
            <person name="Haas B."/>
            <person name="Abouelleil A."/>
            <person name="Alvarado L."/>
            <person name="Arachchi H.M."/>
            <person name="Berlin A."/>
            <person name="Brown A."/>
            <person name="Chapman S.B."/>
            <person name="Chen Z."/>
            <person name="Dunbar C."/>
            <person name="Freedman E."/>
            <person name="Gearin G."/>
            <person name="Gellesch M."/>
            <person name="Goldberg J."/>
            <person name="Griggs A."/>
            <person name="Gujja S."/>
            <person name="Heiman D."/>
            <person name="Howarth C."/>
            <person name="Larson L."/>
            <person name="Lui A."/>
            <person name="MacDonald P.J.P."/>
            <person name="Mehta T."/>
            <person name="Montmayeur A."/>
            <person name="Murphy C."/>
            <person name="Neiman D."/>
            <person name="Pearson M."/>
            <person name="Priest M."/>
            <person name="Roberts A."/>
            <person name="Saif S."/>
            <person name="Shea T."/>
            <person name="Shenoy N."/>
            <person name="Sisk P."/>
            <person name="Stolte C."/>
            <person name="Sykes S."/>
            <person name="Yandava C."/>
            <person name="Wortman J."/>
            <person name="Nusbaum C."/>
            <person name="Birren B."/>
        </authorList>
    </citation>
    <scope>NUCLEOTIDE SEQUENCE [LARGE SCALE GENOMIC DNA]</scope>
    <source>
        <strain evidence="2 3">DSM 22836</strain>
    </source>
</reference>
<keyword evidence="3" id="KW-1185">Reference proteome</keyword>
<dbReference type="OrthoDB" id="997502at2"/>
<comment type="caution">
    <text evidence="2">The sequence shown here is derived from an EMBL/GenBank/DDBJ whole genome shotgun (WGS) entry which is preliminary data.</text>
</comment>
<feature type="transmembrane region" description="Helical" evidence="1">
    <location>
        <begin position="29"/>
        <end position="54"/>
    </location>
</feature>
<evidence type="ECO:0008006" key="4">
    <source>
        <dbReference type="Google" id="ProtNLM"/>
    </source>
</evidence>
<gene>
    <name evidence="2" type="ORF">HMPREF9456_00729</name>
</gene>
<evidence type="ECO:0000256" key="1">
    <source>
        <dbReference type="SAM" id="Phobius"/>
    </source>
</evidence>
<name>F8WY38_9BACT</name>
<keyword evidence="1" id="KW-0472">Membrane</keyword>
<dbReference type="Pfam" id="PF13150">
    <property type="entry name" value="TraL_transposon"/>
    <property type="match status" value="1"/>
</dbReference>
<dbReference type="InterPro" id="IPR025050">
    <property type="entry name" value="TraL_transposon"/>
</dbReference>
<dbReference type="RefSeq" id="WP_006842100.1">
    <property type="nucleotide sequence ID" value="NZ_AQWJ01000002.1"/>
</dbReference>
<protein>
    <recommendedName>
        <fullName evidence="4">DUF3989 domain-containing protein</fullName>
    </recommendedName>
</protein>
<accession>F8WY38</accession>
<dbReference type="EMBL" id="ADLW01000003">
    <property type="protein sequence ID" value="EGK04402.1"/>
    <property type="molecule type" value="Genomic_DNA"/>
</dbReference>
<proteinExistence type="predicted"/>